<evidence type="ECO:0000256" key="1">
    <source>
        <dbReference type="SAM" id="MobiDB-lite"/>
    </source>
</evidence>
<name>A0ABV6DVS1_9BACL</name>
<gene>
    <name evidence="3" type="ORF">ACFFK0_30655</name>
</gene>
<protein>
    <submittedName>
        <fullName evidence="3">Transposase</fullName>
    </submittedName>
</protein>
<evidence type="ECO:0000313" key="3">
    <source>
        <dbReference type="EMBL" id="MFC0216763.1"/>
    </source>
</evidence>
<proteinExistence type="predicted"/>
<evidence type="ECO:0000313" key="4">
    <source>
        <dbReference type="Proteomes" id="UP001589776"/>
    </source>
</evidence>
<dbReference type="Proteomes" id="UP001589776">
    <property type="component" value="Unassembled WGS sequence"/>
</dbReference>
<sequence>MIVLKLVSRSHHDYLTFVCEQLRKEYDTPEAMLFLQHFYGDLIFWITAIDLSATASLMRSTYSANPKGRKPHDPADMLRCLLLMTKLGLSVDEGVIAIRTTPVYAILCGFKPGQSPGVGTFYDFFPRLWRASTPHKTGRLKRRLKKPRKKGKKNEKQEPKNPKITEKLVSRILREGQIHYTPKEHDLLQQLFQTMFVLPSAAKGLLGDTRSFRVIGDGSPVETGARSYGKFLCDCRQSGNWKCSCKRQFSDPDADWGWDSYREKYYYGRTLYMFTSADSPYNLPVYPRLFRASQHDAVSWICGYRELRYWYSDWKVGEAILDSAHDALPIYTMLEHDDVSAIIDLNLRRSGQTVYHEMKIDSDGVPVCPIGRKMVCWGKCPGRQRIKWRCPAKVGKWECPTPCSPSAYGRTFYTSTADNPRLFPRIRRDSKEWRARYALRTGVERCIKRQKVDYNLEASRGRSSRHWNIRVYLIAMCQHADAWLEEAKKQRQPMSIEEWLKGLTAA</sequence>
<dbReference type="EMBL" id="JBHLWN010000140">
    <property type="protein sequence ID" value="MFC0216763.1"/>
    <property type="molecule type" value="Genomic_DNA"/>
</dbReference>
<feature type="region of interest" description="Disordered" evidence="1">
    <location>
        <begin position="134"/>
        <end position="164"/>
    </location>
</feature>
<organism evidence="3 4">
    <name type="scientific">Paenibacillus chartarius</name>
    <dbReference type="NCBI Taxonomy" id="747481"/>
    <lineage>
        <taxon>Bacteria</taxon>
        <taxon>Bacillati</taxon>
        <taxon>Bacillota</taxon>
        <taxon>Bacilli</taxon>
        <taxon>Bacillales</taxon>
        <taxon>Paenibacillaceae</taxon>
        <taxon>Paenibacillus</taxon>
    </lineage>
</organism>
<evidence type="ECO:0000259" key="2">
    <source>
        <dbReference type="Pfam" id="PF05598"/>
    </source>
</evidence>
<feature type="compositionally biased region" description="Basic residues" evidence="1">
    <location>
        <begin position="136"/>
        <end position="153"/>
    </location>
</feature>
<accession>A0ABV6DVS1</accession>
<keyword evidence="4" id="KW-1185">Reference proteome</keyword>
<dbReference type="RefSeq" id="WP_015253995.1">
    <property type="nucleotide sequence ID" value="NZ_JBHLWN010000140.1"/>
</dbReference>
<feature type="compositionally biased region" description="Basic and acidic residues" evidence="1">
    <location>
        <begin position="154"/>
        <end position="164"/>
    </location>
</feature>
<reference evidence="3 4" key="1">
    <citation type="submission" date="2024-09" db="EMBL/GenBank/DDBJ databases">
        <authorList>
            <person name="Sun Q."/>
            <person name="Mori K."/>
        </authorList>
    </citation>
    <scope>NUCLEOTIDE SEQUENCE [LARGE SCALE GENOMIC DNA]</scope>
    <source>
        <strain evidence="3 4">CCM 7759</strain>
    </source>
</reference>
<dbReference type="Pfam" id="PF05598">
    <property type="entry name" value="DUF772"/>
    <property type="match status" value="1"/>
</dbReference>
<dbReference type="InterPro" id="IPR008490">
    <property type="entry name" value="Transposase_InsH_N"/>
</dbReference>
<comment type="caution">
    <text evidence="3">The sequence shown here is derived from an EMBL/GenBank/DDBJ whole genome shotgun (WGS) entry which is preliminary data.</text>
</comment>
<feature type="domain" description="Transposase InsH N-terminal" evidence="2">
    <location>
        <begin position="48"/>
        <end position="113"/>
    </location>
</feature>